<name>A0A0C9SZ50_PAXIN</name>
<protein>
    <submittedName>
        <fullName evidence="1">Uncharacterized protein</fullName>
    </submittedName>
</protein>
<keyword evidence="2" id="KW-1185">Reference proteome</keyword>
<dbReference type="Proteomes" id="UP000053647">
    <property type="component" value="Unassembled WGS sequence"/>
</dbReference>
<dbReference type="HOGENOM" id="CLU_164199_0_0_1"/>
<evidence type="ECO:0000313" key="1">
    <source>
        <dbReference type="EMBL" id="KIJ08525.1"/>
    </source>
</evidence>
<proteinExistence type="predicted"/>
<accession>A0A0C9SZ50</accession>
<dbReference type="EMBL" id="KN819605">
    <property type="protein sequence ID" value="KIJ08525.1"/>
    <property type="molecule type" value="Genomic_DNA"/>
</dbReference>
<sequence>MISLTFSTSLLIPSPRTGFTPFNPISETSSLWGSCQHFAVRFLCSQPQPCMWPPPDNHHLRTGFALFKTSCLWLPLQRGAYPDLDLAPPSPQTGFAPFDFAARDFEYQQLPEDFVSVGNSYF</sequence>
<evidence type="ECO:0000313" key="2">
    <source>
        <dbReference type="Proteomes" id="UP000053647"/>
    </source>
</evidence>
<gene>
    <name evidence="1" type="ORF">PAXINDRAFT_18352</name>
</gene>
<reference evidence="2" key="2">
    <citation type="submission" date="2015-01" db="EMBL/GenBank/DDBJ databases">
        <title>Evolutionary Origins and Diversification of the Mycorrhizal Mutualists.</title>
        <authorList>
            <consortium name="DOE Joint Genome Institute"/>
            <consortium name="Mycorrhizal Genomics Consortium"/>
            <person name="Kohler A."/>
            <person name="Kuo A."/>
            <person name="Nagy L.G."/>
            <person name="Floudas D."/>
            <person name="Copeland A."/>
            <person name="Barry K.W."/>
            <person name="Cichocki N."/>
            <person name="Veneault-Fourrey C."/>
            <person name="LaButti K."/>
            <person name="Lindquist E.A."/>
            <person name="Lipzen A."/>
            <person name="Lundell T."/>
            <person name="Morin E."/>
            <person name="Murat C."/>
            <person name="Riley R."/>
            <person name="Ohm R."/>
            <person name="Sun H."/>
            <person name="Tunlid A."/>
            <person name="Henrissat B."/>
            <person name="Grigoriev I.V."/>
            <person name="Hibbett D.S."/>
            <person name="Martin F."/>
        </authorList>
    </citation>
    <scope>NUCLEOTIDE SEQUENCE [LARGE SCALE GENOMIC DNA]</scope>
    <source>
        <strain evidence="2">ATCC 200175</strain>
    </source>
</reference>
<reference evidence="1 2" key="1">
    <citation type="submission" date="2014-06" db="EMBL/GenBank/DDBJ databases">
        <authorList>
            <consortium name="DOE Joint Genome Institute"/>
            <person name="Kuo A."/>
            <person name="Kohler A."/>
            <person name="Nagy L.G."/>
            <person name="Floudas D."/>
            <person name="Copeland A."/>
            <person name="Barry K.W."/>
            <person name="Cichocki N."/>
            <person name="Veneault-Fourrey C."/>
            <person name="LaButti K."/>
            <person name="Lindquist E.A."/>
            <person name="Lipzen A."/>
            <person name="Lundell T."/>
            <person name="Morin E."/>
            <person name="Murat C."/>
            <person name="Sun H."/>
            <person name="Tunlid A."/>
            <person name="Henrissat B."/>
            <person name="Grigoriev I.V."/>
            <person name="Hibbett D.S."/>
            <person name="Martin F."/>
            <person name="Nordberg H.P."/>
            <person name="Cantor M.N."/>
            <person name="Hua S.X."/>
        </authorList>
    </citation>
    <scope>NUCLEOTIDE SEQUENCE [LARGE SCALE GENOMIC DNA]</scope>
    <source>
        <strain evidence="1 2">ATCC 200175</strain>
    </source>
</reference>
<dbReference type="AlphaFoldDB" id="A0A0C9SZ50"/>
<organism evidence="1 2">
    <name type="scientific">Paxillus involutus ATCC 200175</name>
    <dbReference type="NCBI Taxonomy" id="664439"/>
    <lineage>
        <taxon>Eukaryota</taxon>
        <taxon>Fungi</taxon>
        <taxon>Dikarya</taxon>
        <taxon>Basidiomycota</taxon>
        <taxon>Agaricomycotina</taxon>
        <taxon>Agaricomycetes</taxon>
        <taxon>Agaricomycetidae</taxon>
        <taxon>Boletales</taxon>
        <taxon>Paxilineae</taxon>
        <taxon>Paxillaceae</taxon>
        <taxon>Paxillus</taxon>
    </lineage>
</organism>